<protein>
    <recommendedName>
        <fullName evidence="4">Reverse transcriptase zinc-binding domain-containing protein</fullName>
    </recommendedName>
</protein>
<comment type="caution">
    <text evidence="2">The sequence shown here is derived from an EMBL/GenBank/DDBJ whole genome shotgun (WGS) entry which is preliminary data.</text>
</comment>
<sequence>MAETVKPSPKSLPSLKNRKSSKQKREKQKVGDSHMARLNSRLPSISPNCQRCLNAAESVFHCFWGCPNSIEVWRLANFPLPQVPEDPWRWWLKLGDLLCMEPTHLRQSELAANIIWQLWCARNSLIFEQHRLSSAAILDAATRAMEFRSPFLG</sequence>
<evidence type="ECO:0000256" key="1">
    <source>
        <dbReference type="SAM" id="MobiDB-lite"/>
    </source>
</evidence>
<dbReference type="Proteomes" id="UP001341840">
    <property type="component" value="Unassembled WGS sequence"/>
</dbReference>
<reference evidence="2 3" key="1">
    <citation type="journal article" date="2023" name="Plants (Basel)">
        <title>Bridging the Gap: Combining Genomics and Transcriptomics Approaches to Understand Stylosanthes scabra, an Orphan Legume from the Brazilian Caatinga.</title>
        <authorList>
            <person name="Ferreira-Neto J.R.C."/>
            <person name="da Silva M.D."/>
            <person name="Binneck E."/>
            <person name="de Melo N.F."/>
            <person name="da Silva R.H."/>
            <person name="de Melo A.L.T.M."/>
            <person name="Pandolfi V."/>
            <person name="Bustamante F.O."/>
            <person name="Brasileiro-Vidal A.C."/>
            <person name="Benko-Iseppon A.M."/>
        </authorList>
    </citation>
    <scope>NUCLEOTIDE SEQUENCE [LARGE SCALE GENOMIC DNA]</scope>
    <source>
        <tissue evidence="2">Leaves</tissue>
    </source>
</reference>
<gene>
    <name evidence="2" type="ORF">PIB30_048850</name>
</gene>
<evidence type="ECO:0000313" key="2">
    <source>
        <dbReference type="EMBL" id="MED6172305.1"/>
    </source>
</evidence>
<evidence type="ECO:0000313" key="3">
    <source>
        <dbReference type="Proteomes" id="UP001341840"/>
    </source>
</evidence>
<name>A0ABU6VF67_9FABA</name>
<feature type="region of interest" description="Disordered" evidence="1">
    <location>
        <begin position="1"/>
        <end position="33"/>
    </location>
</feature>
<keyword evidence="3" id="KW-1185">Reference proteome</keyword>
<evidence type="ECO:0008006" key="4">
    <source>
        <dbReference type="Google" id="ProtNLM"/>
    </source>
</evidence>
<accession>A0ABU6VF67</accession>
<organism evidence="2 3">
    <name type="scientific">Stylosanthes scabra</name>
    <dbReference type="NCBI Taxonomy" id="79078"/>
    <lineage>
        <taxon>Eukaryota</taxon>
        <taxon>Viridiplantae</taxon>
        <taxon>Streptophyta</taxon>
        <taxon>Embryophyta</taxon>
        <taxon>Tracheophyta</taxon>
        <taxon>Spermatophyta</taxon>
        <taxon>Magnoliopsida</taxon>
        <taxon>eudicotyledons</taxon>
        <taxon>Gunneridae</taxon>
        <taxon>Pentapetalae</taxon>
        <taxon>rosids</taxon>
        <taxon>fabids</taxon>
        <taxon>Fabales</taxon>
        <taxon>Fabaceae</taxon>
        <taxon>Papilionoideae</taxon>
        <taxon>50 kb inversion clade</taxon>
        <taxon>dalbergioids sensu lato</taxon>
        <taxon>Dalbergieae</taxon>
        <taxon>Pterocarpus clade</taxon>
        <taxon>Stylosanthes</taxon>
    </lineage>
</organism>
<feature type="compositionally biased region" description="Basic residues" evidence="1">
    <location>
        <begin position="16"/>
        <end position="27"/>
    </location>
</feature>
<dbReference type="EMBL" id="JASCZI010151358">
    <property type="protein sequence ID" value="MED6172305.1"/>
    <property type="molecule type" value="Genomic_DNA"/>
</dbReference>
<proteinExistence type="predicted"/>